<comment type="caution">
    <text evidence="3">The sequence shown here is derived from an EMBL/GenBank/DDBJ whole genome shotgun (WGS) entry which is preliminary data.</text>
</comment>
<evidence type="ECO:0000313" key="4">
    <source>
        <dbReference type="Proteomes" id="UP000053095"/>
    </source>
</evidence>
<name>A0A6V8H8R4_TALPI</name>
<organism evidence="3 4">
    <name type="scientific">Talaromyces pinophilus</name>
    <name type="common">Penicillium pinophilum</name>
    <dbReference type="NCBI Taxonomy" id="128442"/>
    <lineage>
        <taxon>Eukaryota</taxon>
        <taxon>Fungi</taxon>
        <taxon>Dikarya</taxon>
        <taxon>Ascomycota</taxon>
        <taxon>Pezizomycotina</taxon>
        <taxon>Eurotiomycetes</taxon>
        <taxon>Eurotiomycetidae</taxon>
        <taxon>Eurotiales</taxon>
        <taxon>Trichocomaceae</taxon>
        <taxon>Talaromyces</taxon>
        <taxon>Talaromyces sect. Talaromyces</taxon>
    </lineage>
</organism>
<dbReference type="AlphaFoldDB" id="A0A6V8H8R4"/>
<dbReference type="PANTHER" id="PTHR37957">
    <property type="entry name" value="BLR7070 PROTEIN"/>
    <property type="match status" value="1"/>
</dbReference>
<keyword evidence="4" id="KW-1185">Reference proteome</keyword>
<dbReference type="Pfam" id="PF13449">
    <property type="entry name" value="Phytase-like"/>
    <property type="match status" value="1"/>
</dbReference>
<evidence type="ECO:0000259" key="2">
    <source>
        <dbReference type="Pfam" id="PF13449"/>
    </source>
</evidence>
<dbReference type="EMBL" id="DF933818">
    <property type="protein sequence ID" value="GAM37225.1"/>
    <property type="molecule type" value="Genomic_DNA"/>
</dbReference>
<sequence>MPSILRYLPIVLAAASNVNAAPATKSSAVNTTVCNGQTYVYEELAGYGYLPSDFRDRFGDSVSLGSSIALDKSTWSQKGNVYEGIIYALPDRGWNTNGTVNFQGRIYKLWLTLTLDEKATVEKPSGPNLDIKYLDSILLRDIYGQYMTGLDADADGPYLTYSEIFPFPPFPEVPSAKYTGDGFGGAGAGGFHMSLDSEGLVLGVDGTFWISDEYGPYIYQFSADGLLLQAIEPPAAFVPMRNNSVSFSADSPPIYNPDLKIDPSDNPTGRDNNQGFEGLTISNDGTKLFALTQSALNQDGGLKKKQRRYARLVEYDLTWTKINPNYVAEYVVPLPLYDDGSQVAAQSEIHYISDTQFLVLARDKNAGHGQDSSESVYRNADVFDISSATNIKSDLYDVYNGTISPGGVLNLDITPAQYCPWLDFNVNSQLNRFGVHNGGDQNSTLLNEKWESLALLPVDLHGKNEKNEYFIFSFSDNDFVTQNGYMNFGRYPYADASGYNLDNQALVFKVQLPSGANPLV</sequence>
<reference evidence="4" key="1">
    <citation type="journal article" date="2015" name="Genome Announc.">
        <title>Draft genome sequence of Talaromyces cellulolyticus strain Y-94, a source of lignocellulosic biomass-degrading enzymes.</title>
        <authorList>
            <person name="Fujii T."/>
            <person name="Koike H."/>
            <person name="Sawayama S."/>
            <person name="Yano S."/>
            <person name="Inoue H."/>
        </authorList>
    </citation>
    <scope>NUCLEOTIDE SEQUENCE [LARGE SCALE GENOMIC DNA]</scope>
    <source>
        <strain evidence="4">Y-94</strain>
    </source>
</reference>
<evidence type="ECO:0000256" key="1">
    <source>
        <dbReference type="SAM" id="SignalP"/>
    </source>
</evidence>
<feature type="domain" description="Phytase-like" evidence="2">
    <location>
        <begin position="192"/>
        <end position="377"/>
    </location>
</feature>
<evidence type="ECO:0000313" key="3">
    <source>
        <dbReference type="EMBL" id="GAM37225.1"/>
    </source>
</evidence>
<dbReference type="Proteomes" id="UP000053095">
    <property type="component" value="Unassembled WGS sequence"/>
</dbReference>
<protein>
    <recommendedName>
        <fullName evidence="2">Phytase-like domain-containing protein</fullName>
    </recommendedName>
</protein>
<dbReference type="PANTHER" id="PTHR37957:SF1">
    <property type="entry name" value="PHYTASE-LIKE DOMAIN-CONTAINING PROTEIN"/>
    <property type="match status" value="1"/>
</dbReference>
<proteinExistence type="predicted"/>
<feature type="signal peptide" evidence="1">
    <location>
        <begin position="1"/>
        <end position="20"/>
    </location>
</feature>
<dbReference type="InterPro" id="IPR027372">
    <property type="entry name" value="Phytase-like_dom"/>
</dbReference>
<accession>A0A6V8H8R4</accession>
<feature type="chain" id="PRO_5028107687" description="Phytase-like domain-containing protein" evidence="1">
    <location>
        <begin position="21"/>
        <end position="520"/>
    </location>
</feature>
<gene>
    <name evidence="3" type="ORF">TCE0_022r06964</name>
</gene>
<keyword evidence="1" id="KW-0732">Signal</keyword>